<evidence type="ECO:0000313" key="2">
    <source>
        <dbReference type="EMBL" id="TKR95433.1"/>
    </source>
</evidence>
<proteinExistence type="predicted"/>
<feature type="compositionally biased region" description="Basic and acidic residues" evidence="1">
    <location>
        <begin position="60"/>
        <end position="84"/>
    </location>
</feature>
<dbReference type="GO" id="GO:0017150">
    <property type="term" value="F:tRNA dihydrouridine synthase activity"/>
    <property type="evidence" value="ECO:0007669"/>
    <property type="project" value="TreeGrafter"/>
</dbReference>
<dbReference type="Proteomes" id="UP000298663">
    <property type="component" value="Unassembled WGS sequence"/>
</dbReference>
<dbReference type="GO" id="GO:0003723">
    <property type="term" value="F:RNA binding"/>
    <property type="evidence" value="ECO:0007669"/>
    <property type="project" value="TreeGrafter"/>
</dbReference>
<sequence>MTDMTLASEAVPVRKVGYAPIKQEYLLDFNEVEKLRAVKEEQPENSEEQPEETKNLPTLKPDKSNKKYRGMDRDRGKKMAKGERDARLQNTRLCLSVIHSDRKCKYGNRCVAEHTLEAYLEKKPEDLGDKCPVFEATVPTKPHGFGFTASEHDEIRGHDPPFDPEAILKLPSSLRLCGNRGRAQQKQLWRQGRARAKMVQIGYSTKPKYETPRSSESILSARNDSEFVLHSLEHLVDTKDQAMPTKTAAQPPVKPEEANTGGCEAPKPVPKAPAPPSAIPSALEDKRVPSDGDPPTRQVDHIILSEIALLETEFGT</sequence>
<name>A0A4U5PGC6_STECR</name>
<feature type="region of interest" description="Disordered" evidence="1">
    <location>
        <begin position="239"/>
        <end position="299"/>
    </location>
</feature>
<dbReference type="EMBL" id="AZBU02000002">
    <property type="protein sequence ID" value="TKR95433.1"/>
    <property type="molecule type" value="Genomic_DNA"/>
</dbReference>
<dbReference type="PANTHER" id="PTHR45846">
    <property type="entry name" value="TRNA-DIHYDROURIDINE(47) SYNTHASE [NAD(P)(+)]-LIKE"/>
    <property type="match status" value="1"/>
</dbReference>
<evidence type="ECO:0000313" key="3">
    <source>
        <dbReference type="Proteomes" id="UP000298663"/>
    </source>
</evidence>
<keyword evidence="3" id="KW-1185">Reference proteome</keyword>
<feature type="region of interest" description="Disordered" evidence="1">
    <location>
        <begin position="37"/>
        <end position="84"/>
    </location>
</feature>
<accession>A0A4U5PGC6</accession>
<dbReference type="OrthoDB" id="10639829at2759"/>
<dbReference type="STRING" id="34508.A0A4U5PGC6"/>
<gene>
    <name evidence="2" type="ORF">L596_009603</name>
</gene>
<organism evidence="2 3">
    <name type="scientific">Steinernema carpocapsae</name>
    <name type="common">Entomopathogenic nematode</name>
    <dbReference type="NCBI Taxonomy" id="34508"/>
    <lineage>
        <taxon>Eukaryota</taxon>
        <taxon>Metazoa</taxon>
        <taxon>Ecdysozoa</taxon>
        <taxon>Nematoda</taxon>
        <taxon>Chromadorea</taxon>
        <taxon>Rhabditida</taxon>
        <taxon>Tylenchina</taxon>
        <taxon>Panagrolaimomorpha</taxon>
        <taxon>Strongyloidoidea</taxon>
        <taxon>Steinernematidae</taxon>
        <taxon>Steinernema</taxon>
    </lineage>
</organism>
<dbReference type="AlphaFoldDB" id="A0A4U5PGC6"/>
<reference evidence="2 3" key="1">
    <citation type="journal article" date="2015" name="Genome Biol.">
        <title>Comparative genomics of Steinernema reveals deeply conserved gene regulatory networks.</title>
        <authorList>
            <person name="Dillman A.R."/>
            <person name="Macchietto M."/>
            <person name="Porter C.F."/>
            <person name="Rogers A."/>
            <person name="Williams B."/>
            <person name="Antoshechkin I."/>
            <person name="Lee M.M."/>
            <person name="Goodwin Z."/>
            <person name="Lu X."/>
            <person name="Lewis E.E."/>
            <person name="Goodrich-Blair H."/>
            <person name="Stock S.P."/>
            <person name="Adams B.J."/>
            <person name="Sternberg P.W."/>
            <person name="Mortazavi A."/>
        </authorList>
    </citation>
    <scope>NUCLEOTIDE SEQUENCE [LARGE SCALE GENOMIC DNA]</scope>
    <source>
        <strain evidence="2 3">ALL</strain>
    </source>
</reference>
<reference evidence="2 3" key="2">
    <citation type="journal article" date="2019" name="G3 (Bethesda)">
        <title>Hybrid Assembly of the Genome of the Entomopathogenic Nematode Steinernema carpocapsae Identifies the X-Chromosome.</title>
        <authorList>
            <person name="Serra L."/>
            <person name="Macchietto M."/>
            <person name="Macias-Munoz A."/>
            <person name="McGill C.J."/>
            <person name="Rodriguez I.M."/>
            <person name="Rodriguez B."/>
            <person name="Murad R."/>
            <person name="Mortazavi A."/>
        </authorList>
    </citation>
    <scope>NUCLEOTIDE SEQUENCE [LARGE SCALE GENOMIC DNA]</scope>
    <source>
        <strain evidence="2 3">ALL</strain>
    </source>
</reference>
<comment type="caution">
    <text evidence="2">The sequence shown here is derived from an EMBL/GenBank/DDBJ whole genome shotgun (WGS) entry which is preliminary data.</text>
</comment>
<protein>
    <submittedName>
        <fullName evidence="2">Uncharacterized protein</fullName>
    </submittedName>
</protein>
<feature type="compositionally biased region" description="Pro residues" evidence="1">
    <location>
        <begin position="267"/>
        <end position="278"/>
    </location>
</feature>
<evidence type="ECO:0000256" key="1">
    <source>
        <dbReference type="SAM" id="MobiDB-lite"/>
    </source>
</evidence>
<dbReference type="PANTHER" id="PTHR45846:SF1">
    <property type="entry name" value="TRNA-DIHYDROURIDINE(47) SYNTHASE [NAD(P)(+)]-LIKE"/>
    <property type="match status" value="1"/>
</dbReference>